<organism evidence="1 2">
    <name type="scientific">Hymenochirus boettgeri</name>
    <name type="common">Congo dwarf clawed frog</name>
    <dbReference type="NCBI Taxonomy" id="247094"/>
    <lineage>
        <taxon>Eukaryota</taxon>
        <taxon>Metazoa</taxon>
        <taxon>Chordata</taxon>
        <taxon>Craniata</taxon>
        <taxon>Vertebrata</taxon>
        <taxon>Euteleostomi</taxon>
        <taxon>Amphibia</taxon>
        <taxon>Batrachia</taxon>
        <taxon>Anura</taxon>
        <taxon>Pipoidea</taxon>
        <taxon>Pipidae</taxon>
        <taxon>Pipinae</taxon>
        <taxon>Hymenochirus</taxon>
    </lineage>
</organism>
<dbReference type="EMBL" id="JAACNH010001379">
    <property type="protein sequence ID" value="KAG8430172.1"/>
    <property type="molecule type" value="Genomic_DNA"/>
</dbReference>
<gene>
    <name evidence="1" type="ORF">GDO86_018319</name>
</gene>
<sequence length="75" mass="8828">MAKWNKIHRDCPLSWPNGKKVTGIVLFHGQMELKAPGLSLLMAKWNKRLRDLSCPNPIHLWFIFWYQINLKLGNL</sequence>
<name>A0A8T2IDT9_9PIPI</name>
<protein>
    <submittedName>
        <fullName evidence="1">Uncharacterized protein</fullName>
    </submittedName>
</protein>
<keyword evidence="2" id="KW-1185">Reference proteome</keyword>
<dbReference type="Proteomes" id="UP000812440">
    <property type="component" value="Unassembled WGS sequence"/>
</dbReference>
<accession>A0A8T2IDT9</accession>
<reference evidence="1" key="1">
    <citation type="thesis" date="2020" institute="ProQuest LLC" country="789 East Eisenhower Parkway, Ann Arbor, MI, USA">
        <title>Comparative Genomics and Chromosome Evolution.</title>
        <authorList>
            <person name="Mudd A.B."/>
        </authorList>
    </citation>
    <scope>NUCLEOTIDE SEQUENCE</scope>
    <source>
        <strain evidence="1">Female2</strain>
        <tissue evidence="1">Blood</tissue>
    </source>
</reference>
<evidence type="ECO:0000313" key="2">
    <source>
        <dbReference type="Proteomes" id="UP000812440"/>
    </source>
</evidence>
<dbReference type="AlphaFoldDB" id="A0A8T2IDT9"/>
<comment type="caution">
    <text evidence="1">The sequence shown here is derived from an EMBL/GenBank/DDBJ whole genome shotgun (WGS) entry which is preliminary data.</text>
</comment>
<evidence type="ECO:0000313" key="1">
    <source>
        <dbReference type="EMBL" id="KAG8430172.1"/>
    </source>
</evidence>
<proteinExistence type="predicted"/>